<dbReference type="InterPro" id="IPR036909">
    <property type="entry name" value="Cyt_c-like_dom_sf"/>
</dbReference>
<dbReference type="GO" id="GO:0009055">
    <property type="term" value="F:electron transfer activity"/>
    <property type="evidence" value="ECO:0007669"/>
    <property type="project" value="InterPro"/>
</dbReference>
<name>A0A3S3ULU6_9SPHI</name>
<feature type="domain" description="Cytochrome c" evidence="5">
    <location>
        <begin position="183"/>
        <end position="295"/>
    </location>
</feature>
<dbReference type="PROSITE" id="PS51007">
    <property type="entry name" value="CYTC"/>
    <property type="match status" value="2"/>
</dbReference>
<dbReference type="SUPFAM" id="SSF46626">
    <property type="entry name" value="Cytochrome c"/>
    <property type="match status" value="2"/>
</dbReference>
<dbReference type="EMBL" id="SBIW01000008">
    <property type="protein sequence ID" value="RWY49433.1"/>
    <property type="molecule type" value="Genomic_DNA"/>
</dbReference>
<gene>
    <name evidence="6" type="ORF">EPL05_18690</name>
</gene>
<keyword evidence="7" id="KW-1185">Reference proteome</keyword>
<keyword evidence="2 4" id="KW-0479">Metal-binding</keyword>
<dbReference type="PANTHER" id="PTHR35008:SF4">
    <property type="entry name" value="BLL4482 PROTEIN"/>
    <property type="match status" value="1"/>
</dbReference>
<organism evidence="6 7">
    <name type="scientific">Mucilaginibacter gilvus</name>
    <dbReference type="NCBI Taxonomy" id="2305909"/>
    <lineage>
        <taxon>Bacteria</taxon>
        <taxon>Pseudomonadati</taxon>
        <taxon>Bacteroidota</taxon>
        <taxon>Sphingobacteriia</taxon>
        <taxon>Sphingobacteriales</taxon>
        <taxon>Sphingobacteriaceae</taxon>
        <taxon>Mucilaginibacter</taxon>
    </lineage>
</organism>
<protein>
    <submittedName>
        <fullName evidence="6">Cytochrome c</fullName>
    </submittedName>
</protein>
<reference evidence="6 7" key="1">
    <citation type="submission" date="2019-01" db="EMBL/GenBank/DDBJ databases">
        <title>Mucilaginibacter antarcticum sp. nov., isolated from antarctic soil.</title>
        <authorList>
            <person name="Yan Y.-Q."/>
            <person name="Du Z.-J."/>
        </authorList>
    </citation>
    <scope>NUCLEOTIDE SEQUENCE [LARGE SCALE GENOMIC DNA]</scope>
    <source>
        <strain evidence="6 7">F01003</strain>
    </source>
</reference>
<accession>A0A3S3ULU6</accession>
<dbReference type="PANTHER" id="PTHR35008">
    <property type="entry name" value="BLL4482 PROTEIN-RELATED"/>
    <property type="match status" value="1"/>
</dbReference>
<evidence type="ECO:0000313" key="6">
    <source>
        <dbReference type="EMBL" id="RWY49433.1"/>
    </source>
</evidence>
<keyword evidence="3 4" id="KW-0408">Iron</keyword>
<dbReference type="OrthoDB" id="9809720at2"/>
<evidence type="ECO:0000259" key="5">
    <source>
        <dbReference type="PROSITE" id="PS51007"/>
    </source>
</evidence>
<evidence type="ECO:0000256" key="2">
    <source>
        <dbReference type="ARBA" id="ARBA00022723"/>
    </source>
</evidence>
<sequence>MRKLTWILAIIVLMGGVIIGCKTKFPTTTNNYKAVSTSHALARGKVLAFSICAGCHYDRAINKFIGTQIHDIPGIAGKVYSANLTHSGSHGIMAKYTDAEVKYLLKTGVANDGRFLNYMLRPNMADQDIDAIIAFIRSDDASVAAADTAVGLTHLTFVGKAFMNIKAKPMPYQANVKLPAISDKVKLGYYLIDNLGCFHCHSKSLTKLNFLYPDQTKGYLAGGIKLKGKDEMDIYASNITPDKNTGIGDYTKEQFFNALQNGRAPDRVLRAPMPKFDKLTHAEIDAMYAYLQTVPPQYKVVKKI</sequence>
<comment type="caution">
    <text evidence="6">The sequence shown here is derived from an EMBL/GenBank/DDBJ whole genome shotgun (WGS) entry which is preliminary data.</text>
</comment>
<dbReference type="Gene3D" id="1.10.760.10">
    <property type="entry name" value="Cytochrome c-like domain"/>
    <property type="match status" value="2"/>
</dbReference>
<feature type="domain" description="Cytochrome c" evidence="5">
    <location>
        <begin position="39"/>
        <end position="140"/>
    </location>
</feature>
<dbReference type="Proteomes" id="UP000286701">
    <property type="component" value="Unassembled WGS sequence"/>
</dbReference>
<evidence type="ECO:0000256" key="4">
    <source>
        <dbReference type="PROSITE-ProRule" id="PRU00433"/>
    </source>
</evidence>
<evidence type="ECO:0000256" key="1">
    <source>
        <dbReference type="ARBA" id="ARBA00022617"/>
    </source>
</evidence>
<evidence type="ECO:0000313" key="7">
    <source>
        <dbReference type="Proteomes" id="UP000286701"/>
    </source>
</evidence>
<dbReference type="GO" id="GO:0046872">
    <property type="term" value="F:metal ion binding"/>
    <property type="evidence" value="ECO:0007669"/>
    <property type="project" value="UniProtKB-KW"/>
</dbReference>
<dbReference type="Pfam" id="PF00034">
    <property type="entry name" value="Cytochrom_C"/>
    <property type="match status" value="1"/>
</dbReference>
<dbReference type="InterPro" id="IPR009056">
    <property type="entry name" value="Cyt_c-like_dom"/>
</dbReference>
<keyword evidence="1 4" id="KW-0349">Heme</keyword>
<evidence type="ECO:0000256" key="3">
    <source>
        <dbReference type="ARBA" id="ARBA00023004"/>
    </source>
</evidence>
<dbReference type="GO" id="GO:0020037">
    <property type="term" value="F:heme binding"/>
    <property type="evidence" value="ECO:0007669"/>
    <property type="project" value="InterPro"/>
</dbReference>
<dbReference type="RefSeq" id="WP_128535505.1">
    <property type="nucleotide sequence ID" value="NZ_SBIW01000008.1"/>
</dbReference>
<dbReference type="PROSITE" id="PS51257">
    <property type="entry name" value="PROKAR_LIPOPROTEIN"/>
    <property type="match status" value="1"/>
</dbReference>
<proteinExistence type="predicted"/>
<dbReference type="InterPro" id="IPR051459">
    <property type="entry name" value="Cytochrome_c-type_DH"/>
</dbReference>
<dbReference type="AlphaFoldDB" id="A0A3S3ULU6"/>